<feature type="transmembrane region" description="Helical" evidence="1">
    <location>
        <begin position="21"/>
        <end position="43"/>
    </location>
</feature>
<keyword evidence="1" id="KW-0812">Transmembrane</keyword>
<dbReference type="EMBL" id="ATBP01000031">
    <property type="protein sequence ID" value="ETR73920.1"/>
    <property type="molecule type" value="Genomic_DNA"/>
</dbReference>
<protein>
    <submittedName>
        <fullName evidence="2">Uncharacterized protein</fullName>
    </submittedName>
</protein>
<sequence length="466" mass="53527">MIFVLNTLDYRTPTTKGTYMKIWNVFVLSIIFIISNASSLLAYDLLNPLSGVQLHGFISQGYVFSKSHNFLFDDIDHGSFEFNELGVTVSKKLNDRLHLGIQFFSRDQGNIGNNDLVVDWAYADYHYKDYLGIRVGKLKMPLGFYNETRDIDILRTCIFLPQSAYLEYYRDVLGGLHGIGFYGNLPLDWGSDISYQFLAGTLKIDQNGGVTTLLNNEASIETHPLLNIHSYSVNNCINGMIVFSPFPGLKLGSSFIQTATKVKADLNPDLMKTFARDMDYTLLYYKGLIDPDSIMLDRIEKGTLAMFAGSPLEAEVDNVLAFMHSVELSIDRLVIMMEYYNYTYDIKLKIPDSLTLFDNDFFTIGYYANMVYRFSDMIETGIYYSVLQDNGWDPSGDRFAQKGEQRHQTWLKDLSLSIRFDLNDSWTFKLENHWMNGTAFLMHAHNPDKRYALGQYWQMFAAKMTF</sequence>
<organism evidence="2 3">
    <name type="scientific">Candidatus Magnetoglobus multicellularis str. Araruama</name>
    <dbReference type="NCBI Taxonomy" id="890399"/>
    <lineage>
        <taxon>Bacteria</taxon>
        <taxon>Pseudomonadati</taxon>
        <taxon>Thermodesulfobacteriota</taxon>
        <taxon>Desulfobacteria</taxon>
        <taxon>Desulfobacterales</taxon>
        <taxon>Desulfobacteraceae</taxon>
        <taxon>Candidatus Magnetoglobus</taxon>
    </lineage>
</organism>
<gene>
    <name evidence="2" type="ORF">OMM_06643</name>
</gene>
<dbReference type="InterPro" id="IPR023614">
    <property type="entry name" value="Porin_dom_sf"/>
</dbReference>
<keyword evidence="1" id="KW-0472">Membrane</keyword>
<proteinExistence type="predicted"/>
<accession>A0A1V1PGK0</accession>
<dbReference type="Proteomes" id="UP000189670">
    <property type="component" value="Unassembled WGS sequence"/>
</dbReference>
<dbReference type="AlphaFoldDB" id="A0A1V1PGK0"/>
<reference evidence="3" key="1">
    <citation type="submission" date="2012-11" db="EMBL/GenBank/DDBJ databases">
        <authorList>
            <person name="Lucero-Rivera Y.E."/>
            <person name="Tovar-Ramirez D."/>
        </authorList>
    </citation>
    <scope>NUCLEOTIDE SEQUENCE [LARGE SCALE GENOMIC DNA]</scope>
    <source>
        <strain evidence="3">Araruama</strain>
    </source>
</reference>
<keyword evidence="1" id="KW-1133">Transmembrane helix</keyword>
<evidence type="ECO:0000313" key="3">
    <source>
        <dbReference type="Proteomes" id="UP000189670"/>
    </source>
</evidence>
<name>A0A1V1PGK0_9BACT</name>
<dbReference type="SUPFAM" id="SSF56935">
    <property type="entry name" value="Porins"/>
    <property type="match status" value="1"/>
</dbReference>
<feature type="non-terminal residue" evidence="2">
    <location>
        <position position="466"/>
    </location>
</feature>
<comment type="caution">
    <text evidence="2">The sequence shown here is derived from an EMBL/GenBank/DDBJ whole genome shotgun (WGS) entry which is preliminary data.</text>
</comment>
<evidence type="ECO:0000256" key="1">
    <source>
        <dbReference type="SAM" id="Phobius"/>
    </source>
</evidence>
<dbReference type="Gene3D" id="2.40.160.10">
    <property type="entry name" value="Porin"/>
    <property type="match status" value="1"/>
</dbReference>
<evidence type="ECO:0000313" key="2">
    <source>
        <dbReference type="EMBL" id="ETR73920.1"/>
    </source>
</evidence>